<protein>
    <submittedName>
        <fullName evidence="2">Uncharacterized protein</fullName>
    </submittedName>
</protein>
<gene>
    <name evidence="2" type="ORF">ACFSAG_07400</name>
</gene>
<keyword evidence="1" id="KW-1133">Transmembrane helix</keyword>
<accession>A0ABW4MC75</accession>
<reference evidence="3" key="1">
    <citation type="journal article" date="2019" name="Int. J. Syst. Evol. Microbiol.">
        <title>The Global Catalogue of Microorganisms (GCM) 10K type strain sequencing project: providing services to taxonomists for standard genome sequencing and annotation.</title>
        <authorList>
            <consortium name="The Broad Institute Genomics Platform"/>
            <consortium name="The Broad Institute Genome Sequencing Center for Infectious Disease"/>
            <person name="Wu L."/>
            <person name="Ma J."/>
        </authorList>
    </citation>
    <scope>NUCLEOTIDE SEQUENCE [LARGE SCALE GENOMIC DNA]</scope>
    <source>
        <strain evidence="3">CGMCC 1.12449</strain>
    </source>
</reference>
<organism evidence="2 3">
    <name type="scientific">Sphingorhabdus buctiana</name>
    <dbReference type="NCBI Taxonomy" id="1508805"/>
    <lineage>
        <taxon>Bacteria</taxon>
        <taxon>Pseudomonadati</taxon>
        <taxon>Pseudomonadota</taxon>
        <taxon>Alphaproteobacteria</taxon>
        <taxon>Sphingomonadales</taxon>
        <taxon>Sphingomonadaceae</taxon>
        <taxon>Sphingorhabdus</taxon>
    </lineage>
</organism>
<comment type="caution">
    <text evidence="2">The sequence shown here is derived from an EMBL/GenBank/DDBJ whole genome shotgun (WGS) entry which is preliminary data.</text>
</comment>
<feature type="transmembrane region" description="Helical" evidence="1">
    <location>
        <begin position="12"/>
        <end position="35"/>
    </location>
</feature>
<keyword evidence="1" id="KW-0472">Membrane</keyword>
<feature type="transmembrane region" description="Helical" evidence="1">
    <location>
        <begin position="187"/>
        <end position="204"/>
    </location>
</feature>
<proteinExistence type="predicted"/>
<keyword evidence="1" id="KW-0812">Transmembrane</keyword>
<name>A0ABW4MC75_9SPHN</name>
<evidence type="ECO:0000313" key="3">
    <source>
        <dbReference type="Proteomes" id="UP001597215"/>
    </source>
</evidence>
<dbReference type="Proteomes" id="UP001597215">
    <property type="component" value="Unassembled WGS sequence"/>
</dbReference>
<evidence type="ECO:0000313" key="2">
    <source>
        <dbReference type="EMBL" id="MFD1766666.1"/>
    </source>
</evidence>
<sequence>MFSMTDIKAHTVYKIVMFLPNLILLALAIFAYPFVSYMVGFSFADSLVMQIVLSIVAYFIIGIVWFFIVQAIEFVLKEIFYLLIDVSPSKGLNAEESKAVLFAGQAILDYLEFERNVRNVSYEVVDRISRQGLFGFIFKDAVSKRLWAIVDYYQKNPNDAVNQYQVKKILKNNGIAQPWYEMILNNAYVRYMVLPPMFFIYLLIEQPSI</sequence>
<dbReference type="EMBL" id="JBHUEL010000007">
    <property type="protein sequence ID" value="MFD1766666.1"/>
    <property type="molecule type" value="Genomic_DNA"/>
</dbReference>
<evidence type="ECO:0000256" key="1">
    <source>
        <dbReference type="SAM" id="Phobius"/>
    </source>
</evidence>
<feature type="transmembrane region" description="Helical" evidence="1">
    <location>
        <begin position="47"/>
        <end position="68"/>
    </location>
</feature>
<keyword evidence="3" id="KW-1185">Reference proteome</keyword>